<evidence type="ECO:0000256" key="1">
    <source>
        <dbReference type="PROSITE-ProRule" id="PRU00169"/>
    </source>
</evidence>
<protein>
    <submittedName>
        <fullName evidence="3">CheY-like response regulator</fullName>
    </submittedName>
</protein>
<dbReference type="HOGENOM" id="CLU_000445_69_11_5"/>
<keyword evidence="1" id="KW-0597">Phosphoprotein</keyword>
<accession>F6F2D7</accession>
<dbReference type="AlphaFoldDB" id="F6F2D7"/>
<gene>
    <name evidence="3" type="ORF">Sphch_2969</name>
</gene>
<evidence type="ECO:0000313" key="3">
    <source>
        <dbReference type="EMBL" id="AEG50599.1"/>
    </source>
</evidence>
<organism evidence="3 4">
    <name type="scientific">Sphingobium chlorophenolicum L-1</name>
    <dbReference type="NCBI Taxonomy" id="690566"/>
    <lineage>
        <taxon>Bacteria</taxon>
        <taxon>Pseudomonadati</taxon>
        <taxon>Pseudomonadota</taxon>
        <taxon>Alphaproteobacteria</taxon>
        <taxon>Sphingomonadales</taxon>
        <taxon>Sphingomonadaceae</taxon>
        <taxon>Sphingobium</taxon>
    </lineage>
</organism>
<dbReference type="Gene3D" id="3.40.50.2300">
    <property type="match status" value="1"/>
</dbReference>
<dbReference type="RefSeq" id="WP_013848833.1">
    <property type="nucleotide sequence ID" value="NC_015594.1"/>
</dbReference>
<feature type="modified residue" description="4-aspartylphosphate" evidence="1">
    <location>
        <position position="54"/>
    </location>
</feature>
<name>F6F2D7_SPHCR</name>
<dbReference type="InterPro" id="IPR011006">
    <property type="entry name" value="CheY-like_superfamily"/>
</dbReference>
<evidence type="ECO:0000313" key="4">
    <source>
        <dbReference type="Proteomes" id="UP000007150"/>
    </source>
</evidence>
<dbReference type="Proteomes" id="UP000007150">
    <property type="component" value="Chromosome 2"/>
</dbReference>
<dbReference type="PROSITE" id="PS50110">
    <property type="entry name" value="RESPONSE_REGULATORY"/>
    <property type="match status" value="1"/>
</dbReference>
<feature type="domain" description="Response regulatory" evidence="2">
    <location>
        <begin position="4"/>
        <end position="114"/>
    </location>
</feature>
<dbReference type="KEGG" id="sch:Sphch_2969"/>
<evidence type="ECO:0000259" key="2">
    <source>
        <dbReference type="PROSITE" id="PS50110"/>
    </source>
</evidence>
<keyword evidence="4" id="KW-1185">Reference proteome</keyword>
<sequence>MGQHILLVENDPAVAALIAGLLEEADYDVDGPHATLADGVAAVAKHMPVGAVLDVRLDGGDVGLLADDLDLYDIPYIFCSGTSDDPVVDAHPAAPLIPRPALARRLVPTLRHLLR</sequence>
<reference evidence="3 4" key="1">
    <citation type="submission" date="2011-05" db="EMBL/GenBank/DDBJ databases">
        <title>Complete sequence of chromosome 2 of Sphingobium chlorophenolicum L-1.</title>
        <authorList>
            <consortium name="US DOE Joint Genome Institute"/>
            <person name="Lucas S."/>
            <person name="Han J."/>
            <person name="Lapidus A."/>
            <person name="Cheng J.-F."/>
            <person name="Goodwin L."/>
            <person name="Pitluck S."/>
            <person name="Peters L."/>
            <person name="Daligault H."/>
            <person name="Han C."/>
            <person name="Tapia R."/>
            <person name="Land M."/>
            <person name="Hauser L."/>
            <person name="Kyrpides N."/>
            <person name="Ivanova N."/>
            <person name="Pagani I."/>
            <person name="Turner P."/>
            <person name="Copley S."/>
            <person name="Woyke T."/>
        </authorList>
    </citation>
    <scope>NUCLEOTIDE SEQUENCE [LARGE SCALE GENOMIC DNA]</scope>
    <source>
        <strain evidence="3 4">L-1</strain>
    </source>
</reference>
<dbReference type="InterPro" id="IPR001789">
    <property type="entry name" value="Sig_transdc_resp-reg_receiver"/>
</dbReference>
<dbReference type="STRING" id="690566.Sphch_2969"/>
<proteinExistence type="predicted"/>
<dbReference type="GO" id="GO:0000160">
    <property type="term" value="P:phosphorelay signal transduction system"/>
    <property type="evidence" value="ECO:0007669"/>
    <property type="project" value="InterPro"/>
</dbReference>
<dbReference type="EMBL" id="CP002799">
    <property type="protein sequence ID" value="AEG50599.1"/>
    <property type="molecule type" value="Genomic_DNA"/>
</dbReference>
<dbReference type="SUPFAM" id="SSF52172">
    <property type="entry name" value="CheY-like"/>
    <property type="match status" value="1"/>
</dbReference>